<comment type="caution">
    <text evidence="2">The sequence shown here is derived from an EMBL/GenBank/DDBJ whole genome shotgun (WGS) entry which is preliminary data.</text>
</comment>
<organism evidence="2 3">
    <name type="scientific">Pleuronectes platessa</name>
    <name type="common">European plaice</name>
    <dbReference type="NCBI Taxonomy" id="8262"/>
    <lineage>
        <taxon>Eukaryota</taxon>
        <taxon>Metazoa</taxon>
        <taxon>Chordata</taxon>
        <taxon>Craniata</taxon>
        <taxon>Vertebrata</taxon>
        <taxon>Euteleostomi</taxon>
        <taxon>Actinopterygii</taxon>
        <taxon>Neopterygii</taxon>
        <taxon>Teleostei</taxon>
        <taxon>Neoteleostei</taxon>
        <taxon>Acanthomorphata</taxon>
        <taxon>Carangaria</taxon>
        <taxon>Pleuronectiformes</taxon>
        <taxon>Pleuronectoidei</taxon>
        <taxon>Pleuronectidae</taxon>
        <taxon>Pleuronectes</taxon>
    </lineage>
</organism>
<reference evidence="2" key="1">
    <citation type="submission" date="2020-03" db="EMBL/GenBank/DDBJ databases">
        <authorList>
            <person name="Weist P."/>
        </authorList>
    </citation>
    <scope>NUCLEOTIDE SEQUENCE</scope>
</reference>
<evidence type="ECO:0000256" key="1">
    <source>
        <dbReference type="SAM" id="MobiDB-lite"/>
    </source>
</evidence>
<accession>A0A9N7V489</accession>
<dbReference type="AlphaFoldDB" id="A0A9N7V489"/>
<feature type="compositionally biased region" description="Polar residues" evidence="1">
    <location>
        <begin position="45"/>
        <end position="56"/>
    </location>
</feature>
<name>A0A9N7V489_PLEPL</name>
<evidence type="ECO:0000313" key="3">
    <source>
        <dbReference type="Proteomes" id="UP001153269"/>
    </source>
</evidence>
<protein>
    <submittedName>
        <fullName evidence="2">Uncharacterized protein</fullName>
    </submittedName>
</protein>
<feature type="region of interest" description="Disordered" evidence="1">
    <location>
        <begin position="38"/>
        <end position="121"/>
    </location>
</feature>
<evidence type="ECO:0000313" key="2">
    <source>
        <dbReference type="EMBL" id="CAB1445294.1"/>
    </source>
</evidence>
<sequence>MCECVLDRLQRASRAGGASDLHDLALGTCAEHTASDGEEAASVQRFPSATRCQEVSQDGLGNFGDDKKTTGASRARQSGLPEPCRDSPPAAGSNVADCGASVESREHRRLPRENAFGGIRAPPDAVLLHTLRPRSATARGGHGAVGA</sequence>
<dbReference type="EMBL" id="CADEAL010003613">
    <property type="protein sequence ID" value="CAB1445294.1"/>
    <property type="molecule type" value="Genomic_DNA"/>
</dbReference>
<dbReference type="Proteomes" id="UP001153269">
    <property type="component" value="Unassembled WGS sequence"/>
</dbReference>
<gene>
    <name evidence="2" type="ORF">PLEPLA_LOCUS33025</name>
</gene>
<proteinExistence type="predicted"/>
<keyword evidence="3" id="KW-1185">Reference proteome</keyword>